<evidence type="ECO:0000256" key="5">
    <source>
        <dbReference type="ARBA" id="ARBA00023163"/>
    </source>
</evidence>
<dbReference type="InterPro" id="IPR036864">
    <property type="entry name" value="Zn2-C6_fun-type_DNA-bd_sf"/>
</dbReference>
<keyword evidence="2" id="KW-0479">Metal-binding</keyword>
<dbReference type="Pfam" id="PF00172">
    <property type="entry name" value="Zn_clus"/>
    <property type="match status" value="2"/>
</dbReference>
<dbReference type="PROSITE" id="PS00463">
    <property type="entry name" value="ZN2_CY6_FUNGAL_1"/>
    <property type="match status" value="1"/>
</dbReference>
<feature type="region of interest" description="Disordered" evidence="7">
    <location>
        <begin position="748"/>
        <end position="784"/>
    </location>
</feature>
<dbReference type="PANTHER" id="PTHR47540:SF2">
    <property type="entry name" value="ZN(II)2CYS6 TRANSCRIPTION FACTOR (EUROFUNG)"/>
    <property type="match status" value="1"/>
</dbReference>
<dbReference type="PANTHER" id="PTHR47540">
    <property type="entry name" value="THIAMINE REPRESSIBLE GENES REGULATORY PROTEIN THI5"/>
    <property type="match status" value="1"/>
</dbReference>
<gene>
    <name evidence="9" type="ORF">N656DRAFT_712153</name>
</gene>
<dbReference type="SMART" id="SM00906">
    <property type="entry name" value="Fungal_trans"/>
    <property type="match status" value="1"/>
</dbReference>
<evidence type="ECO:0000256" key="2">
    <source>
        <dbReference type="ARBA" id="ARBA00022723"/>
    </source>
</evidence>
<dbReference type="InterPro" id="IPR007219">
    <property type="entry name" value="XnlR_reg_dom"/>
</dbReference>
<accession>A0AAN6TAC7</accession>
<reference evidence="9" key="2">
    <citation type="submission" date="2023-05" db="EMBL/GenBank/DDBJ databases">
        <authorList>
            <consortium name="Lawrence Berkeley National Laboratory"/>
            <person name="Steindorff A."/>
            <person name="Hensen N."/>
            <person name="Bonometti L."/>
            <person name="Westerberg I."/>
            <person name="Brannstrom I.O."/>
            <person name="Guillou S."/>
            <person name="Cros-Aarteil S."/>
            <person name="Calhoun S."/>
            <person name="Haridas S."/>
            <person name="Kuo A."/>
            <person name="Mondo S."/>
            <person name="Pangilinan J."/>
            <person name="Riley R."/>
            <person name="Labutti K."/>
            <person name="Andreopoulos B."/>
            <person name="Lipzen A."/>
            <person name="Chen C."/>
            <person name="Yanf M."/>
            <person name="Daum C."/>
            <person name="Ng V."/>
            <person name="Clum A."/>
            <person name="Ohm R."/>
            <person name="Martin F."/>
            <person name="Silar P."/>
            <person name="Natvig D."/>
            <person name="Lalanne C."/>
            <person name="Gautier V."/>
            <person name="Ament-Velasquez S.L."/>
            <person name="Kruys A."/>
            <person name="Hutchinson M.I."/>
            <person name="Powell A.J."/>
            <person name="Barry K."/>
            <person name="Miller A.N."/>
            <person name="Grigoriev I.V."/>
            <person name="Debuchy R."/>
            <person name="Gladieux P."/>
            <person name="Thoren M.H."/>
            <person name="Johannesson H."/>
        </authorList>
    </citation>
    <scope>NUCLEOTIDE SEQUENCE</scope>
    <source>
        <strain evidence="9">CBS 508.74</strain>
    </source>
</reference>
<evidence type="ECO:0000256" key="3">
    <source>
        <dbReference type="ARBA" id="ARBA00023015"/>
    </source>
</evidence>
<feature type="compositionally biased region" description="Low complexity" evidence="7">
    <location>
        <begin position="11"/>
        <end position="63"/>
    </location>
</feature>
<organism evidence="9 10">
    <name type="scientific">Canariomyces notabilis</name>
    <dbReference type="NCBI Taxonomy" id="2074819"/>
    <lineage>
        <taxon>Eukaryota</taxon>
        <taxon>Fungi</taxon>
        <taxon>Dikarya</taxon>
        <taxon>Ascomycota</taxon>
        <taxon>Pezizomycotina</taxon>
        <taxon>Sordariomycetes</taxon>
        <taxon>Sordariomycetidae</taxon>
        <taxon>Sordariales</taxon>
        <taxon>Chaetomiaceae</taxon>
        <taxon>Canariomyces</taxon>
    </lineage>
</organism>
<dbReference type="CDD" id="cd12148">
    <property type="entry name" value="fungal_TF_MHR"/>
    <property type="match status" value="1"/>
</dbReference>
<dbReference type="PROSITE" id="PS50048">
    <property type="entry name" value="ZN2_CY6_FUNGAL_2"/>
    <property type="match status" value="2"/>
</dbReference>
<dbReference type="GeneID" id="89935916"/>
<evidence type="ECO:0000313" key="10">
    <source>
        <dbReference type="Proteomes" id="UP001302812"/>
    </source>
</evidence>
<comment type="subcellular location">
    <subcellularLocation>
        <location evidence="1">Nucleus</location>
    </subcellularLocation>
</comment>
<feature type="compositionally biased region" description="Pro residues" evidence="7">
    <location>
        <begin position="110"/>
        <end position="119"/>
    </location>
</feature>
<evidence type="ECO:0000313" key="9">
    <source>
        <dbReference type="EMBL" id="KAK4111055.1"/>
    </source>
</evidence>
<dbReference type="Pfam" id="PF04082">
    <property type="entry name" value="Fungal_trans"/>
    <property type="match status" value="1"/>
</dbReference>
<feature type="domain" description="Zn(2)-C6 fungal-type" evidence="8">
    <location>
        <begin position="71"/>
        <end position="100"/>
    </location>
</feature>
<keyword evidence="6" id="KW-0539">Nucleus</keyword>
<dbReference type="CDD" id="cd00067">
    <property type="entry name" value="GAL4"/>
    <property type="match status" value="2"/>
</dbReference>
<dbReference type="GO" id="GO:0043565">
    <property type="term" value="F:sequence-specific DNA binding"/>
    <property type="evidence" value="ECO:0007669"/>
    <property type="project" value="TreeGrafter"/>
</dbReference>
<evidence type="ECO:0000256" key="7">
    <source>
        <dbReference type="SAM" id="MobiDB-lite"/>
    </source>
</evidence>
<name>A0AAN6TAC7_9PEZI</name>
<proteinExistence type="predicted"/>
<dbReference type="Proteomes" id="UP001302812">
    <property type="component" value="Unassembled WGS sequence"/>
</dbReference>
<sequence>MSGLTEQQFLPPSESESSTPAASVPADAATEATTDATTGVNAAPAAPAAPSTSPPSATNSPSAKRTRIARSCDQCHGRSMRCQGFKPCYNCTKRGKTCTYDRPSRRGPARTPPPPPDNPDPNARNLTNLRDPSIPYWHDKSWAVRSCDRCRTLRERCKGRIPCDACFEKRVECTYNMRAAQKAGQAPLQLFGARDARMASGSFLDAPQELNAEGVSDDTSYQAFAEAGLARAAPDVAPLQIATRYSHEDTPPLLFLHRAWQKIAHALERANQPAAEREEPNQPVLAVGDQPFDTSKPFQFPDTLAKWIEMQKSFQMGWTETFHFLHRATARSWLEKVFKNMTDRAPLERDVGHAKAAIAIMTMALGSLFYVRPWNPSKRDQQWSWIWTLGTGDQLFLVSLRLTDQETGLPALDSVQARLLQALYLLCTCRINLACSVFNNAVHIVTSLGLHRRRGRNRGLGPDIVLHPDYAKIQCERRTFWSAYLLDKQIAMMTGRPRYFNGDLVDQELPDGVNDEDMHPAGPFRPHKGDCYMDALVEQIKLTRLTDRLLSEVYSLRDIPEDERLARAWQIGEQIEQWHASLPFLLGSIKTDLLHLTFRRQATLMHLAYRHAQILAYRPFMTAEYPLDLAKKRVADSAIRACIEAARATITTAADLARQQVDRDKSQFRTILYTHHVTFCAVSVLLLIPQVRERQARFPPPNYKKPIADDRFVILADKGIKALADSTYEHSPARKWVIILNEMRDEAARQVRRTNSENRDQKPERDPGNDSQSPGQQNPGSNIESPAQQLLEDALRAHWEADLSAETPANNNNNSNDNDNGPSEASPVYLPKLWDKWMITDWVDLDAAVSLTGFCFENYRLTDQQAFGPISNFKFGDLPIAPRPPIPPQ</sequence>
<feature type="compositionally biased region" description="Basic and acidic residues" evidence="7">
    <location>
        <begin position="748"/>
        <end position="768"/>
    </location>
</feature>
<dbReference type="AlphaFoldDB" id="A0AAN6TAC7"/>
<dbReference type="Gene3D" id="4.10.240.10">
    <property type="entry name" value="Zn(2)-C6 fungal-type DNA-binding domain"/>
    <property type="match status" value="2"/>
</dbReference>
<comment type="caution">
    <text evidence="9">The sequence shown here is derived from an EMBL/GenBank/DDBJ whole genome shotgun (WGS) entry which is preliminary data.</text>
</comment>
<evidence type="ECO:0000256" key="6">
    <source>
        <dbReference type="ARBA" id="ARBA00023242"/>
    </source>
</evidence>
<feature type="compositionally biased region" description="Polar residues" evidence="7">
    <location>
        <begin position="1"/>
        <end position="10"/>
    </location>
</feature>
<keyword evidence="3" id="KW-0805">Transcription regulation</keyword>
<feature type="region of interest" description="Disordered" evidence="7">
    <location>
        <begin position="1"/>
        <end position="66"/>
    </location>
</feature>
<dbReference type="GO" id="GO:0005634">
    <property type="term" value="C:nucleus"/>
    <property type="evidence" value="ECO:0007669"/>
    <property type="project" value="UniProtKB-SubCell"/>
</dbReference>
<evidence type="ECO:0000256" key="1">
    <source>
        <dbReference type="ARBA" id="ARBA00004123"/>
    </source>
</evidence>
<dbReference type="GO" id="GO:0006351">
    <property type="term" value="P:DNA-templated transcription"/>
    <property type="evidence" value="ECO:0007669"/>
    <property type="project" value="InterPro"/>
</dbReference>
<dbReference type="GO" id="GO:0000981">
    <property type="term" value="F:DNA-binding transcription factor activity, RNA polymerase II-specific"/>
    <property type="evidence" value="ECO:0007669"/>
    <property type="project" value="InterPro"/>
</dbReference>
<keyword evidence="4" id="KW-0238">DNA-binding</keyword>
<dbReference type="EMBL" id="MU853347">
    <property type="protein sequence ID" value="KAK4111055.1"/>
    <property type="molecule type" value="Genomic_DNA"/>
</dbReference>
<dbReference type="RefSeq" id="XP_064668625.1">
    <property type="nucleotide sequence ID" value="XM_064811791.1"/>
</dbReference>
<dbReference type="GO" id="GO:0008270">
    <property type="term" value="F:zinc ion binding"/>
    <property type="evidence" value="ECO:0007669"/>
    <property type="project" value="InterPro"/>
</dbReference>
<feature type="region of interest" description="Disordered" evidence="7">
    <location>
        <begin position="100"/>
        <end position="127"/>
    </location>
</feature>
<keyword evidence="10" id="KW-1185">Reference proteome</keyword>
<dbReference type="SMART" id="SM00066">
    <property type="entry name" value="GAL4"/>
    <property type="match status" value="2"/>
</dbReference>
<dbReference type="SUPFAM" id="SSF57701">
    <property type="entry name" value="Zn2/Cys6 DNA-binding domain"/>
    <property type="match status" value="2"/>
</dbReference>
<protein>
    <recommendedName>
        <fullName evidence="8">Zn(2)-C6 fungal-type domain-containing protein</fullName>
    </recommendedName>
</protein>
<reference evidence="9" key="1">
    <citation type="journal article" date="2023" name="Mol. Phylogenet. Evol.">
        <title>Genome-scale phylogeny and comparative genomics of the fungal order Sordariales.</title>
        <authorList>
            <person name="Hensen N."/>
            <person name="Bonometti L."/>
            <person name="Westerberg I."/>
            <person name="Brannstrom I.O."/>
            <person name="Guillou S."/>
            <person name="Cros-Aarteil S."/>
            <person name="Calhoun S."/>
            <person name="Haridas S."/>
            <person name="Kuo A."/>
            <person name="Mondo S."/>
            <person name="Pangilinan J."/>
            <person name="Riley R."/>
            <person name="LaButti K."/>
            <person name="Andreopoulos B."/>
            <person name="Lipzen A."/>
            <person name="Chen C."/>
            <person name="Yan M."/>
            <person name="Daum C."/>
            <person name="Ng V."/>
            <person name="Clum A."/>
            <person name="Steindorff A."/>
            <person name="Ohm R.A."/>
            <person name="Martin F."/>
            <person name="Silar P."/>
            <person name="Natvig D.O."/>
            <person name="Lalanne C."/>
            <person name="Gautier V."/>
            <person name="Ament-Velasquez S.L."/>
            <person name="Kruys A."/>
            <person name="Hutchinson M.I."/>
            <person name="Powell A.J."/>
            <person name="Barry K."/>
            <person name="Miller A.N."/>
            <person name="Grigoriev I.V."/>
            <person name="Debuchy R."/>
            <person name="Gladieux P."/>
            <person name="Hiltunen Thoren M."/>
            <person name="Johannesson H."/>
        </authorList>
    </citation>
    <scope>NUCLEOTIDE SEQUENCE</scope>
    <source>
        <strain evidence="9">CBS 508.74</strain>
    </source>
</reference>
<dbReference type="InterPro" id="IPR001138">
    <property type="entry name" value="Zn2Cys6_DnaBD"/>
</dbReference>
<feature type="compositionally biased region" description="Polar residues" evidence="7">
    <location>
        <begin position="769"/>
        <end position="784"/>
    </location>
</feature>
<dbReference type="GO" id="GO:0045944">
    <property type="term" value="P:positive regulation of transcription by RNA polymerase II"/>
    <property type="evidence" value="ECO:0007669"/>
    <property type="project" value="TreeGrafter"/>
</dbReference>
<feature type="domain" description="Zn(2)-C6 fungal-type" evidence="8">
    <location>
        <begin position="146"/>
        <end position="175"/>
    </location>
</feature>
<keyword evidence="5" id="KW-0804">Transcription</keyword>
<dbReference type="InterPro" id="IPR051711">
    <property type="entry name" value="Stress_Response_Reg"/>
</dbReference>
<evidence type="ECO:0000256" key="4">
    <source>
        <dbReference type="ARBA" id="ARBA00023125"/>
    </source>
</evidence>
<evidence type="ECO:0000259" key="8">
    <source>
        <dbReference type="PROSITE" id="PS50048"/>
    </source>
</evidence>